<dbReference type="Proteomes" id="UP000317550">
    <property type="component" value="Chromosome"/>
</dbReference>
<name>A0A516SLH1_9NEIS</name>
<dbReference type="EMBL" id="CP041730">
    <property type="protein sequence ID" value="QDQ28995.1"/>
    <property type="molecule type" value="Genomic_DNA"/>
</dbReference>
<reference evidence="2" key="1">
    <citation type="submission" date="2019-07" db="EMBL/GenBank/DDBJ databases">
        <title>Chitinimonas sp. nov., isolated from Ny-Alesund, arctica soil.</title>
        <authorList>
            <person name="Xu Q."/>
            <person name="Peng F."/>
        </authorList>
    </citation>
    <scope>NUCLEOTIDE SEQUENCE [LARGE SCALE GENOMIC DNA]</scope>
    <source>
        <strain evidence="2">R3-44</strain>
    </source>
</reference>
<dbReference type="AlphaFoldDB" id="A0A516SLH1"/>
<evidence type="ECO:0000313" key="1">
    <source>
        <dbReference type="EMBL" id="QDQ28995.1"/>
    </source>
</evidence>
<accession>A0A516SLH1</accession>
<dbReference type="InterPro" id="IPR011749">
    <property type="entry name" value="CHP02243"/>
</dbReference>
<sequence>MSDCCERDARRQAVRQRQDLNGLDYLEVAGDQLSLQVYFLGKLPPQLSEKIVGEVPWLRIEGGRRVTGIRVVAVEPTIDPDPERDDFLTVFLDRYGDFSTYTLRLLGVERIDPRYDRLAFSFKIDCPTDLDCRQAPSCVEALPVEPDLNYLAKDYQSFRQLILDRWAVLMPQWREHHAADVGMALVELLAYVGDHLSYYQDAVGTEAYLDTARQRISVRRHARLVDYRLHEGCNARAWVAIESAVDFPLAAGTAFVTSLQDARANGKAIIDSELLASLPAADHELFEAMAPATIYASHSEIHFHGWGQRACCLEQGSTSATLLDAWPVDPAPNEPPALGGGERALRLKPGDVLVLEEVIGPGTGLAEDADPARRHAVRLIRVTPVQDEVLLDKHGRPTPCLDVEWSIADALPFSFCLSAIGPAPDCAYLEKVTVARGNIVLVDHGRTTPSQGQEGLGTVPAAGSSASCRCAGLPGEVRVAAGPYQPTLARGPLVFSQPLPDDDPVGGIWQAAASRLDQDVRQALPQIWLSSSRAGQGEQAWQPRYDLLASGPDDLHFVVEMDNAAIAHLRFGDGELGSAPVAGDGFQARYRVGGGTAGNVGAEAIRHLLLDGFSAGDGLRIRNPLPARGGKPAEPLAEAKLYAPRQFRKWIERAVTAADYQTLAERMGGIQRAAAKLAWTGSWYEAQLAIDPLGSEILAPLQREAIAAGLAPYRRIGHDLAVVQARYVPLYLKLHVCALPHMERAAVKAALLTVFGKKTLPGGKRGFFHPDQLSFGAGITVSSIVAAAQAVPGVQCASVTALRRQFEAANREIEQGILPLGNGEIAQLDNDPSFPEHGVLDIVVDGGR</sequence>
<dbReference type="NCBIfam" id="TIGR02243">
    <property type="entry name" value="putative baseplate assembly protein"/>
    <property type="match status" value="1"/>
</dbReference>
<dbReference type="RefSeq" id="WP_144280377.1">
    <property type="nucleotide sequence ID" value="NZ_CP041730.1"/>
</dbReference>
<evidence type="ECO:0000313" key="2">
    <source>
        <dbReference type="Proteomes" id="UP000317550"/>
    </source>
</evidence>
<protein>
    <submittedName>
        <fullName evidence="1">Putative baseplate assembly protein</fullName>
    </submittedName>
</protein>
<dbReference type="KEGG" id="cari:FNU76_23070"/>
<gene>
    <name evidence="1" type="ORF">FNU76_23070</name>
</gene>
<keyword evidence="2" id="KW-1185">Reference proteome</keyword>
<organism evidence="1 2">
    <name type="scientific">Chitinimonas arctica</name>
    <dbReference type="NCBI Taxonomy" id="2594795"/>
    <lineage>
        <taxon>Bacteria</taxon>
        <taxon>Pseudomonadati</taxon>
        <taxon>Pseudomonadota</taxon>
        <taxon>Betaproteobacteria</taxon>
        <taxon>Neisseriales</taxon>
        <taxon>Chitinibacteraceae</taxon>
        <taxon>Chitinimonas</taxon>
    </lineage>
</organism>
<proteinExistence type="predicted"/>
<dbReference type="OrthoDB" id="9027184at2"/>